<dbReference type="InterPro" id="IPR006674">
    <property type="entry name" value="HD_domain"/>
</dbReference>
<evidence type="ECO:0000256" key="1">
    <source>
        <dbReference type="ARBA" id="ARBA00022741"/>
    </source>
</evidence>
<keyword evidence="1" id="KW-0547">Nucleotide-binding</keyword>
<keyword evidence="4" id="KW-1185">Reference proteome</keyword>
<dbReference type="Proteomes" id="UP000007575">
    <property type="component" value="Chromosome"/>
</dbReference>
<reference evidence="3 4" key="1">
    <citation type="journal article" date="2012" name="PLoS ONE">
        <title>Genome sequence and transcriptome analysis of the radioresistant bacterium Deinococcus gobiensis: insights into the extreme environmental adaptations.</title>
        <authorList>
            <person name="Yuan M."/>
            <person name="Chen M."/>
            <person name="Zhang W."/>
            <person name="Lu W."/>
            <person name="Wang J."/>
            <person name="Yang M."/>
            <person name="Zhao P."/>
            <person name="Tang R."/>
            <person name="Li X."/>
            <person name="Hao Y."/>
            <person name="Zhou Z."/>
            <person name="Zhan Y."/>
            <person name="Yu H."/>
            <person name="Teng C."/>
            <person name="Yan Y."/>
            <person name="Ping S."/>
            <person name="Wang Y."/>
            <person name="Lin M."/>
        </authorList>
    </citation>
    <scope>NUCLEOTIDE SEQUENCE [LARGE SCALE GENOMIC DNA]</scope>
    <source>
        <strain evidence="3 4">I-0</strain>
    </source>
</reference>
<evidence type="ECO:0000259" key="2">
    <source>
        <dbReference type="Pfam" id="PF01966"/>
    </source>
</evidence>
<dbReference type="PATRIC" id="fig|745776.4.peg.2296"/>
<protein>
    <recommendedName>
        <fullName evidence="2">HD domain-containing protein</fullName>
    </recommendedName>
</protein>
<name>H8GZ47_DEIGI</name>
<dbReference type="SUPFAM" id="SSF52540">
    <property type="entry name" value="P-loop containing nucleoside triphosphate hydrolases"/>
    <property type="match status" value="1"/>
</dbReference>
<dbReference type="EMBL" id="CP002191">
    <property type="protein sequence ID" value="AFD26165.1"/>
    <property type="molecule type" value="Genomic_DNA"/>
</dbReference>
<gene>
    <name evidence="3" type="ordered locus">DGo_CA2238</name>
</gene>
<dbReference type="OrthoDB" id="9805698at2"/>
<feature type="domain" description="HD" evidence="2">
    <location>
        <begin position="30"/>
        <end position="128"/>
    </location>
</feature>
<dbReference type="PANTHER" id="PTHR47545:SF1">
    <property type="entry name" value="MULTIFUNCTIONAL CCA PROTEIN"/>
    <property type="match status" value="1"/>
</dbReference>
<accession>H8GZ47</accession>
<evidence type="ECO:0000313" key="3">
    <source>
        <dbReference type="EMBL" id="AFD26165.1"/>
    </source>
</evidence>
<dbReference type="Pfam" id="PF01966">
    <property type="entry name" value="HD"/>
    <property type="match status" value="1"/>
</dbReference>
<evidence type="ECO:0000313" key="4">
    <source>
        <dbReference type="Proteomes" id="UP000007575"/>
    </source>
</evidence>
<dbReference type="Gene3D" id="3.40.50.300">
    <property type="entry name" value="P-loop containing nucleotide triphosphate hydrolases"/>
    <property type="match status" value="1"/>
</dbReference>
<dbReference type="Pfam" id="PF13671">
    <property type="entry name" value="AAA_33"/>
    <property type="match status" value="1"/>
</dbReference>
<dbReference type="InterPro" id="IPR050124">
    <property type="entry name" value="tRNA_CCA-adding_enzyme"/>
</dbReference>
<dbReference type="Gene3D" id="1.10.3210.10">
    <property type="entry name" value="Hypothetical protein af1432"/>
    <property type="match status" value="1"/>
</dbReference>
<proteinExistence type="predicted"/>
<dbReference type="HOGENOM" id="CLU_059923_1_0_0"/>
<dbReference type="KEGG" id="dgo:DGo_CA2238"/>
<dbReference type="InterPro" id="IPR027417">
    <property type="entry name" value="P-loop_NTPase"/>
</dbReference>
<dbReference type="STRING" id="745776.DGo_CA2238"/>
<sequence length="406" mass="43641">MRALADVLPLLARLEHTPQDPRWHAEGDVARHTALVFAEAARLADAEALAPDERLTLLLAAALHDIGKALTTRLAGDVGEGDGMHLISPRHADRGRSYLAYRLPELGLPPPVLRDVLALVGHHHDVPRVLEAGAPAAYRRLVRQVRLPLLYLLEQADLRGRVGEGQAGRLDDLELFRMQAQDYGLWDAADPYRAWAEVVGAALPGAPPALLDRTLGQGLLDHEAGRIQTPEEAVARAYRARRGFAELVVVCGPSGSGKSTWIAGTLPDHEVVSLDDLRARLTGRRADQSMNGQVMQAAREALRAALRRGGKVVWDATGLRRDARRMVLGLGLDYGALTTLAVFQPQPGDLGARNLGRAHAVPGGVLAAQLASAEFPYLPEAHRTLWVDGAGQTTGQGGFAASLSWS</sequence>
<dbReference type="PANTHER" id="PTHR47545">
    <property type="entry name" value="MULTIFUNCTIONAL CCA PROTEIN"/>
    <property type="match status" value="1"/>
</dbReference>
<dbReference type="SUPFAM" id="SSF109604">
    <property type="entry name" value="HD-domain/PDEase-like"/>
    <property type="match status" value="1"/>
</dbReference>
<dbReference type="AlphaFoldDB" id="H8GZ47"/>
<dbReference type="GO" id="GO:0000166">
    <property type="term" value="F:nucleotide binding"/>
    <property type="evidence" value="ECO:0007669"/>
    <property type="project" value="UniProtKB-KW"/>
</dbReference>
<organism evidence="3 4">
    <name type="scientific">Deinococcus gobiensis (strain DSM 21396 / JCM 16679 / CGMCC 1.7299 / I-0)</name>
    <dbReference type="NCBI Taxonomy" id="745776"/>
    <lineage>
        <taxon>Bacteria</taxon>
        <taxon>Thermotogati</taxon>
        <taxon>Deinococcota</taxon>
        <taxon>Deinococci</taxon>
        <taxon>Deinococcales</taxon>
        <taxon>Deinococcaceae</taxon>
        <taxon>Deinococcus</taxon>
    </lineage>
</organism>
<dbReference type="eggNOG" id="COG4639">
    <property type="taxonomic scope" value="Bacteria"/>
</dbReference>